<dbReference type="Proteomes" id="UP000198846">
    <property type="component" value="Unassembled WGS sequence"/>
</dbReference>
<dbReference type="InterPro" id="IPR005184">
    <property type="entry name" value="DUF306_Meta_HslJ"/>
</dbReference>
<dbReference type="STRING" id="283786.SAMN04487990_101210"/>
<dbReference type="InterPro" id="IPR038670">
    <property type="entry name" value="HslJ-like_sf"/>
</dbReference>
<gene>
    <name evidence="3" type="ORF">SAMN04487990_101210</name>
</gene>
<dbReference type="PROSITE" id="PS51257">
    <property type="entry name" value="PROKAR_LIPOPROTEIN"/>
    <property type="match status" value="1"/>
</dbReference>
<keyword evidence="1" id="KW-0732">Signal</keyword>
<evidence type="ECO:0000256" key="1">
    <source>
        <dbReference type="SAM" id="SignalP"/>
    </source>
</evidence>
<dbReference type="PANTHER" id="PTHR35535:SF1">
    <property type="entry name" value="HEAT SHOCK PROTEIN HSLJ"/>
    <property type="match status" value="1"/>
</dbReference>
<accession>A0A1H3VJ56</accession>
<evidence type="ECO:0000313" key="4">
    <source>
        <dbReference type="Proteomes" id="UP000198846"/>
    </source>
</evidence>
<dbReference type="AlphaFoldDB" id="A0A1H3VJ56"/>
<sequence>MKIKIVALAVIILTAFGCKSAKQLPGTMANEKESVRLSDITWELSKLNGEDIDQSGLSKEKIYFRFNALDHTVAGYSGCNYFNGTYMADDNDGLSFSKMASTRMACYDTVVEESQLFAAFELTKKVSVSGGKLVLKNATNGLIAEFTKTKSGDTTITEKYWKLKELAGDEVVMAENQEREIYFILKTNENLITGFSGCNMFSGQYTMESENQIRFEQLATTMKICPDVAVNESEILAVFNTARNYNVTGDVLRLNNGEGDLLAVFEAIYF</sequence>
<feature type="chain" id="PRO_5011462068" evidence="1">
    <location>
        <begin position="22"/>
        <end position="270"/>
    </location>
</feature>
<feature type="domain" description="DUF306" evidence="2">
    <location>
        <begin position="37"/>
        <end position="143"/>
    </location>
</feature>
<dbReference type="RefSeq" id="WP_092131280.1">
    <property type="nucleotide sequence ID" value="NZ_FNQK01000001.1"/>
</dbReference>
<proteinExistence type="predicted"/>
<dbReference type="OrthoDB" id="880459at2"/>
<evidence type="ECO:0000259" key="2">
    <source>
        <dbReference type="Pfam" id="PF03724"/>
    </source>
</evidence>
<feature type="signal peptide" evidence="1">
    <location>
        <begin position="1"/>
        <end position="21"/>
    </location>
</feature>
<dbReference type="Gene3D" id="2.40.128.270">
    <property type="match status" value="2"/>
</dbReference>
<dbReference type="Pfam" id="PF03724">
    <property type="entry name" value="META"/>
    <property type="match status" value="2"/>
</dbReference>
<dbReference type="PANTHER" id="PTHR35535">
    <property type="entry name" value="HEAT SHOCK PROTEIN HSLJ"/>
    <property type="match status" value="1"/>
</dbReference>
<dbReference type="EMBL" id="FNQK01000001">
    <property type="protein sequence ID" value="SDZ74810.1"/>
    <property type="molecule type" value="Genomic_DNA"/>
</dbReference>
<evidence type="ECO:0000313" key="3">
    <source>
        <dbReference type="EMBL" id="SDZ74810.1"/>
    </source>
</evidence>
<protein>
    <submittedName>
        <fullName evidence="3">Heat shock protein HslJ</fullName>
    </submittedName>
</protein>
<keyword evidence="4" id="KW-1185">Reference proteome</keyword>
<name>A0A1H3VJ56_BIZPA</name>
<organism evidence="3 4">
    <name type="scientific">Bizionia paragorgiae</name>
    <dbReference type="NCBI Taxonomy" id="283786"/>
    <lineage>
        <taxon>Bacteria</taxon>
        <taxon>Pseudomonadati</taxon>
        <taxon>Bacteroidota</taxon>
        <taxon>Flavobacteriia</taxon>
        <taxon>Flavobacteriales</taxon>
        <taxon>Flavobacteriaceae</taxon>
        <taxon>Bizionia</taxon>
    </lineage>
</organism>
<reference evidence="3 4" key="1">
    <citation type="submission" date="2016-10" db="EMBL/GenBank/DDBJ databases">
        <authorList>
            <person name="de Groot N.N."/>
        </authorList>
    </citation>
    <scope>NUCLEOTIDE SEQUENCE [LARGE SCALE GENOMIC DNA]</scope>
    <source>
        <strain evidence="3 4">DSM 23842</strain>
    </source>
</reference>
<dbReference type="InterPro" id="IPR053147">
    <property type="entry name" value="Hsp_HslJ-like"/>
</dbReference>
<feature type="domain" description="DUF306" evidence="2">
    <location>
        <begin position="155"/>
        <end position="265"/>
    </location>
</feature>
<keyword evidence="3" id="KW-0346">Stress response</keyword>